<accession>A0A0U9H3F5</accession>
<dbReference type="PROSITE" id="PS50893">
    <property type="entry name" value="ABC_TRANSPORTER_2"/>
    <property type="match status" value="1"/>
</dbReference>
<evidence type="ECO:0000256" key="5">
    <source>
        <dbReference type="ARBA" id="ARBA00022840"/>
    </source>
</evidence>
<organism evidence="9 10">
    <name type="scientific">Oceanobacillus picturae</name>
    <dbReference type="NCBI Taxonomy" id="171693"/>
    <lineage>
        <taxon>Bacteria</taxon>
        <taxon>Bacillati</taxon>
        <taxon>Bacillota</taxon>
        <taxon>Bacilli</taxon>
        <taxon>Bacillales</taxon>
        <taxon>Bacillaceae</taxon>
        <taxon>Oceanobacillus</taxon>
    </lineage>
</organism>
<dbReference type="PROSITE" id="PS00211">
    <property type="entry name" value="ABC_TRANSPORTER_1"/>
    <property type="match status" value="1"/>
</dbReference>
<evidence type="ECO:0000256" key="4">
    <source>
        <dbReference type="ARBA" id="ARBA00022741"/>
    </source>
</evidence>
<reference evidence="9 10" key="2">
    <citation type="journal article" date="2016" name="Genome Announc.">
        <title>Draft Genome Sequence of Oceanobacillus picturae Heshi-B3, Isolated from Fermented Rice Bran in a Traditional Japanese Seafood Dish.</title>
        <authorList>
            <person name="Akuzawa S."/>
            <person name="Nagaoka J."/>
            <person name="Kanekatsu M."/>
            <person name="Kanesaki Y."/>
            <person name="Suzuki T."/>
        </authorList>
    </citation>
    <scope>NUCLEOTIDE SEQUENCE [LARGE SCALE GENOMIC DNA]</scope>
    <source>
        <strain evidence="9 10">Heshi-B3</strain>
    </source>
</reference>
<keyword evidence="6" id="KW-1278">Translocase</keyword>
<gene>
    <name evidence="9" type="ORF">OPHB3_0451</name>
</gene>
<keyword evidence="7" id="KW-0472">Membrane</keyword>
<dbReference type="InterPro" id="IPR003439">
    <property type="entry name" value="ABC_transporter-like_ATP-bd"/>
</dbReference>
<dbReference type="Proteomes" id="UP000052946">
    <property type="component" value="Unassembled WGS sequence"/>
</dbReference>
<reference evidence="10" key="1">
    <citation type="submission" date="2015-07" db="EMBL/GenBank/DDBJ databases">
        <title>Draft Genome Sequence of Oceanobacillus picturae Heshi-B3 that Was Isolated from Fermented Rice Bran with Aging Salted Mackerel, Which Was Named Heshiko as Traditional Fermented Seafood in Japan.</title>
        <authorList>
            <person name="Akuzawa S."/>
            <person name="Nakagawa J."/>
            <person name="Kanekatsu T."/>
            <person name="Kanesaki Y."/>
            <person name="Suzuki T."/>
        </authorList>
    </citation>
    <scope>NUCLEOTIDE SEQUENCE [LARGE SCALE GENOMIC DNA]</scope>
    <source>
        <strain evidence="10">Heshi-B3</strain>
    </source>
</reference>
<comment type="subcellular location">
    <subcellularLocation>
        <location evidence="1">Cell membrane</location>
    </subcellularLocation>
</comment>
<dbReference type="OrthoDB" id="9804819at2"/>
<keyword evidence="3" id="KW-1003">Cell membrane</keyword>
<keyword evidence="2" id="KW-0813">Transport</keyword>
<dbReference type="GO" id="GO:0005524">
    <property type="term" value="F:ATP binding"/>
    <property type="evidence" value="ECO:0007669"/>
    <property type="project" value="UniProtKB-KW"/>
</dbReference>
<dbReference type="Gene3D" id="3.40.50.300">
    <property type="entry name" value="P-loop containing nucleotide triphosphate hydrolases"/>
    <property type="match status" value="1"/>
</dbReference>
<comment type="caution">
    <text evidence="9">The sequence shown here is derived from an EMBL/GenBank/DDBJ whole genome shotgun (WGS) entry which is preliminary data.</text>
</comment>
<sequence length="282" mass="31133">MENIIEVTSLAKIFGNQTALEDVHFSVKKGETFGFLGPSGSGKTTTIKILTGQLSHTSGEASVFGKPAATLNKPQDRKRFGVITDNSGLYQRLSIEDNLKLYCQLYDVPSVRISEVLEMVSLSEERKKNVAKLSKGMIQRVTLARALLHEPELLFLDEPTSALDPANSKHIHQGLRELNRKGTTIFLTTHDMSEAESLCDRVAFLNKGRIQLLDEPKALRRQFSENTVLLELQDGSNITLPGGQEGAKEIYERLASGKVVSIHSNEPTLGDIFVEVTGRELV</sequence>
<protein>
    <submittedName>
        <fullName evidence="9">Fluoroquinolones export ATP-binding proteinc/MT2762</fullName>
    </submittedName>
</protein>
<dbReference type="FunFam" id="3.40.50.300:FF:000589">
    <property type="entry name" value="ABC transporter, ATP-binding subunit"/>
    <property type="match status" value="1"/>
</dbReference>
<evidence type="ECO:0000256" key="3">
    <source>
        <dbReference type="ARBA" id="ARBA00022475"/>
    </source>
</evidence>
<evidence type="ECO:0000313" key="9">
    <source>
        <dbReference type="EMBL" id="GAQ16528.1"/>
    </source>
</evidence>
<dbReference type="PANTHER" id="PTHR42711:SF13">
    <property type="entry name" value="ABC TRANSPORTER, ATP-BINDING PROTEIN"/>
    <property type="match status" value="1"/>
</dbReference>
<dbReference type="EMBL" id="BBXV01000008">
    <property type="protein sequence ID" value="GAQ16528.1"/>
    <property type="molecule type" value="Genomic_DNA"/>
</dbReference>
<evidence type="ECO:0000256" key="2">
    <source>
        <dbReference type="ARBA" id="ARBA00022448"/>
    </source>
</evidence>
<proteinExistence type="predicted"/>
<name>A0A0U9H3F5_9BACI</name>
<dbReference type="RefSeq" id="WP_058949262.1">
    <property type="nucleotide sequence ID" value="NZ_BBXV01000008.1"/>
</dbReference>
<evidence type="ECO:0000259" key="8">
    <source>
        <dbReference type="PROSITE" id="PS50893"/>
    </source>
</evidence>
<keyword evidence="5 9" id="KW-0067">ATP-binding</keyword>
<evidence type="ECO:0000313" key="10">
    <source>
        <dbReference type="Proteomes" id="UP000052946"/>
    </source>
</evidence>
<dbReference type="PANTHER" id="PTHR42711">
    <property type="entry name" value="ABC TRANSPORTER ATP-BINDING PROTEIN"/>
    <property type="match status" value="1"/>
</dbReference>
<dbReference type="SMART" id="SM00382">
    <property type="entry name" value="AAA"/>
    <property type="match status" value="1"/>
</dbReference>
<dbReference type="InterPro" id="IPR050763">
    <property type="entry name" value="ABC_transporter_ATP-binding"/>
</dbReference>
<dbReference type="AlphaFoldDB" id="A0A0U9H3F5"/>
<dbReference type="CDD" id="cd03230">
    <property type="entry name" value="ABC_DR_subfamily_A"/>
    <property type="match status" value="1"/>
</dbReference>
<dbReference type="GO" id="GO:0005886">
    <property type="term" value="C:plasma membrane"/>
    <property type="evidence" value="ECO:0007669"/>
    <property type="project" value="UniProtKB-SubCell"/>
</dbReference>
<dbReference type="InterPro" id="IPR027417">
    <property type="entry name" value="P-loop_NTPase"/>
</dbReference>
<keyword evidence="4" id="KW-0547">Nucleotide-binding</keyword>
<evidence type="ECO:0000256" key="7">
    <source>
        <dbReference type="ARBA" id="ARBA00023136"/>
    </source>
</evidence>
<evidence type="ECO:0000256" key="1">
    <source>
        <dbReference type="ARBA" id="ARBA00004236"/>
    </source>
</evidence>
<feature type="domain" description="ABC transporter" evidence="8">
    <location>
        <begin position="5"/>
        <end position="232"/>
    </location>
</feature>
<dbReference type="SUPFAM" id="SSF52540">
    <property type="entry name" value="P-loop containing nucleoside triphosphate hydrolases"/>
    <property type="match status" value="1"/>
</dbReference>
<dbReference type="GO" id="GO:0016887">
    <property type="term" value="F:ATP hydrolysis activity"/>
    <property type="evidence" value="ECO:0007669"/>
    <property type="project" value="InterPro"/>
</dbReference>
<dbReference type="InterPro" id="IPR017871">
    <property type="entry name" value="ABC_transporter-like_CS"/>
</dbReference>
<dbReference type="InterPro" id="IPR003593">
    <property type="entry name" value="AAA+_ATPase"/>
</dbReference>
<dbReference type="Pfam" id="PF00005">
    <property type="entry name" value="ABC_tran"/>
    <property type="match status" value="1"/>
</dbReference>
<evidence type="ECO:0000256" key="6">
    <source>
        <dbReference type="ARBA" id="ARBA00022967"/>
    </source>
</evidence>